<dbReference type="GO" id="GO:0005886">
    <property type="term" value="C:plasma membrane"/>
    <property type="evidence" value="ECO:0007669"/>
    <property type="project" value="UniProtKB-SubCell"/>
</dbReference>
<comment type="subcellular location">
    <subcellularLocation>
        <location evidence="6">Cell membrane</location>
        <topology evidence="6">Multi-pass membrane protein</topology>
    </subcellularLocation>
    <subcellularLocation>
        <location evidence="1">Membrane</location>
    </subcellularLocation>
</comment>
<feature type="transmembrane region" description="Helical" evidence="6">
    <location>
        <begin position="251"/>
        <end position="271"/>
    </location>
</feature>
<organism evidence="7 8">
    <name type="scientific">Jezberella montanilacus</name>
    <dbReference type="NCBI Taxonomy" id="323426"/>
    <lineage>
        <taxon>Bacteria</taxon>
        <taxon>Pseudomonadati</taxon>
        <taxon>Pseudomonadota</taxon>
        <taxon>Betaproteobacteria</taxon>
        <taxon>Burkholderiales</taxon>
        <taxon>Alcaligenaceae</taxon>
        <taxon>Jezberella</taxon>
    </lineage>
</organism>
<gene>
    <name evidence="7" type="ORF">BCM14_1195</name>
</gene>
<evidence type="ECO:0000256" key="5">
    <source>
        <dbReference type="ARBA" id="ARBA00023136"/>
    </source>
</evidence>
<evidence type="ECO:0000313" key="7">
    <source>
        <dbReference type="EMBL" id="PRY98368.1"/>
    </source>
</evidence>
<keyword evidence="5 6" id="KW-0472">Membrane</keyword>
<proteinExistence type="inferred from homology"/>
<dbReference type="RefSeq" id="WP_311042722.1">
    <property type="nucleotide sequence ID" value="NZ_PVTV01000012.1"/>
</dbReference>
<evidence type="ECO:0000256" key="6">
    <source>
        <dbReference type="RuleBase" id="RU363076"/>
    </source>
</evidence>
<evidence type="ECO:0000256" key="1">
    <source>
        <dbReference type="ARBA" id="ARBA00004370"/>
    </source>
</evidence>
<dbReference type="InterPro" id="IPR045214">
    <property type="entry name" value="Surf1/Surf4"/>
</dbReference>
<protein>
    <recommendedName>
        <fullName evidence="6">SURF1-like protein</fullName>
    </recommendedName>
</protein>
<dbReference type="CDD" id="cd06662">
    <property type="entry name" value="SURF1"/>
    <property type="match status" value="1"/>
</dbReference>
<dbReference type="Pfam" id="PF02104">
    <property type="entry name" value="SURF1"/>
    <property type="match status" value="1"/>
</dbReference>
<dbReference type="PANTHER" id="PTHR23427">
    <property type="entry name" value="SURFEIT LOCUS PROTEIN"/>
    <property type="match status" value="1"/>
</dbReference>
<comment type="similarity">
    <text evidence="2 6">Belongs to the SURF1 family.</text>
</comment>
<accession>A0A2T0XHD5</accession>
<dbReference type="PANTHER" id="PTHR23427:SF2">
    <property type="entry name" value="SURFEIT LOCUS PROTEIN 1"/>
    <property type="match status" value="1"/>
</dbReference>
<comment type="caution">
    <text evidence="6">Lacks conserved residue(s) required for the propagation of feature annotation.</text>
</comment>
<dbReference type="InterPro" id="IPR002994">
    <property type="entry name" value="Surf1/Shy1"/>
</dbReference>
<evidence type="ECO:0000313" key="8">
    <source>
        <dbReference type="Proteomes" id="UP000238308"/>
    </source>
</evidence>
<keyword evidence="8" id="KW-1185">Reference proteome</keyword>
<dbReference type="PROSITE" id="PS50895">
    <property type="entry name" value="SURF1"/>
    <property type="match status" value="1"/>
</dbReference>
<keyword evidence="3 6" id="KW-0812">Transmembrane</keyword>
<reference evidence="7 8" key="1">
    <citation type="submission" date="2018-03" db="EMBL/GenBank/DDBJ databases">
        <title>Genomic Encyclopedia of Type Strains, Phase III (KMG-III): the genomes of soil and plant-associated and newly described type strains.</title>
        <authorList>
            <person name="Whitman W."/>
        </authorList>
    </citation>
    <scope>NUCLEOTIDE SEQUENCE [LARGE SCALE GENOMIC DNA]</scope>
    <source>
        <strain evidence="7 8">MWH-P2sevCIIIb</strain>
    </source>
</reference>
<evidence type="ECO:0000256" key="3">
    <source>
        <dbReference type="ARBA" id="ARBA00022692"/>
    </source>
</evidence>
<keyword evidence="6" id="KW-1003">Cell membrane</keyword>
<dbReference type="AlphaFoldDB" id="A0A2T0XHD5"/>
<evidence type="ECO:0000256" key="2">
    <source>
        <dbReference type="ARBA" id="ARBA00007165"/>
    </source>
</evidence>
<evidence type="ECO:0000256" key="4">
    <source>
        <dbReference type="ARBA" id="ARBA00022989"/>
    </source>
</evidence>
<keyword evidence="4 6" id="KW-1133">Transmembrane helix</keyword>
<dbReference type="EMBL" id="PVTV01000012">
    <property type="protein sequence ID" value="PRY98368.1"/>
    <property type="molecule type" value="Genomic_DNA"/>
</dbReference>
<name>A0A2T0XHD5_9BURK</name>
<sequence>MTTRHDRLMTWAALLLLAVICVVFVSLGRWQLRRAEERKAIAAQIDSGRKGSPLFLSATLAPSSLKAWLPAIAEGRWMPELSLLIDNRNQEGRPGLWLATPLMLKDGSAVLVLRGWLPRMIDGLTVDPASEEAKNIALIKQVVGGNEEQIVTGELAEHVPRLFEIWRLSGPAGQGTLPKGWPQQQAGSHQPSLESLPRVQNIELIDLKTATGLNFISTVLLQTDTKADGLSRSWPQPSIDSDKNQGYALQWFGFATIALIAWVVIAFKAYYRTKRED</sequence>
<comment type="caution">
    <text evidence="7">The sequence shown here is derived from an EMBL/GenBank/DDBJ whole genome shotgun (WGS) entry which is preliminary data.</text>
</comment>
<dbReference type="Proteomes" id="UP000238308">
    <property type="component" value="Unassembled WGS sequence"/>
</dbReference>